<dbReference type="RefSeq" id="XP_024780792.1">
    <property type="nucleotide sequence ID" value="XM_024915570.1"/>
</dbReference>
<organism evidence="2 3">
    <name type="scientific">Trichoderma harzianum CBS 226.95</name>
    <dbReference type="NCBI Taxonomy" id="983964"/>
    <lineage>
        <taxon>Eukaryota</taxon>
        <taxon>Fungi</taxon>
        <taxon>Dikarya</taxon>
        <taxon>Ascomycota</taxon>
        <taxon>Pezizomycotina</taxon>
        <taxon>Sordariomycetes</taxon>
        <taxon>Hypocreomycetidae</taxon>
        <taxon>Hypocreales</taxon>
        <taxon>Hypocreaceae</taxon>
        <taxon>Trichoderma</taxon>
    </lineage>
</organism>
<protein>
    <submittedName>
        <fullName evidence="2">Uncharacterized protein</fullName>
    </submittedName>
</protein>
<evidence type="ECO:0000313" key="3">
    <source>
        <dbReference type="Proteomes" id="UP000241690"/>
    </source>
</evidence>
<dbReference type="EMBL" id="KZ679675">
    <property type="protein sequence ID" value="PTB61115.1"/>
    <property type="molecule type" value="Genomic_DNA"/>
</dbReference>
<reference evidence="2 3" key="1">
    <citation type="submission" date="2016-07" db="EMBL/GenBank/DDBJ databases">
        <title>Multiple horizontal gene transfer events from other fungi enriched the ability of initially mycotrophic Trichoderma (Ascomycota) to feed on dead plant biomass.</title>
        <authorList>
            <consortium name="DOE Joint Genome Institute"/>
            <person name="Aerts A."/>
            <person name="Atanasova L."/>
            <person name="Chenthamara K."/>
            <person name="Zhang J."/>
            <person name="Grujic M."/>
            <person name="Henrissat B."/>
            <person name="Kuo A."/>
            <person name="Salamov A."/>
            <person name="Lipzen A."/>
            <person name="Labutti K."/>
            <person name="Barry K."/>
            <person name="Miao Y."/>
            <person name="Rahimi M.J."/>
            <person name="Shen Q."/>
            <person name="Grigoriev I.V."/>
            <person name="Kubicek C.P."/>
            <person name="Druzhinina I.S."/>
        </authorList>
    </citation>
    <scope>NUCLEOTIDE SEQUENCE [LARGE SCALE GENOMIC DNA]</scope>
    <source>
        <strain evidence="2 3">CBS 226.95</strain>
    </source>
</reference>
<dbReference type="AlphaFoldDB" id="A0A2T4AVN6"/>
<evidence type="ECO:0000313" key="2">
    <source>
        <dbReference type="EMBL" id="PTB61115.1"/>
    </source>
</evidence>
<keyword evidence="3" id="KW-1185">Reference proteome</keyword>
<sequence length="503" mass="56057">MTFAATQIATTIKNEPQSAEECNAVIVRFRARRNSSCQTTECQKSFVKKDFCCLPRPLRMSISQSHSLSNHDHRNWTNYRFYLLVTHICHLSYELNSLSRTGKVLNLNISQDFHGFITSIGFSRRLDSLLRLCRKALALSRHWYSTRVTGINGVTTNGVKGDNSAVLDSLLGSIFHISNTGIFALAGEALSHDLRLDAAFFQSQSPPEEIAEVLDLFTNFYRFHPSLTSTIVTAAGAVGTIPSAYPGTLISKILAGTPLLASTAPFSSDHPSSGMLNGILANARHSMLEMLDKTLALVSVSKEWMKKIPNVSTTEEEVARCAAFQKQALMSCRMALENSRLANNAFMNSNGCAREEINRFESEIALLKNRVLSVETQYDQEIKQARPPQFAMFQNLGLSQPTDGTKIDEPKALRDSEIVKLRNQIVKRTQDLQTINQSMTNLGLWVELCERAGGYLGSIYNIITAIGYSNDTDAVAFKELMGIQWDQIHKEAKEVKSFLQPRQ</sequence>
<name>A0A2T4AVN6_TRIHA</name>
<proteinExistence type="predicted"/>
<feature type="coiled-coil region" evidence="1">
    <location>
        <begin position="350"/>
        <end position="377"/>
    </location>
</feature>
<keyword evidence="1" id="KW-0175">Coiled coil</keyword>
<dbReference type="GeneID" id="36624139"/>
<accession>A0A2T4AVN6</accession>
<evidence type="ECO:0000256" key="1">
    <source>
        <dbReference type="SAM" id="Coils"/>
    </source>
</evidence>
<gene>
    <name evidence="2" type="ORF">M431DRAFT_477502</name>
</gene>
<dbReference type="Proteomes" id="UP000241690">
    <property type="component" value="Unassembled WGS sequence"/>
</dbReference>